<keyword evidence="1" id="KW-1185">Reference proteome</keyword>
<sequence length="91" mass="10378">MELVVLQHSDVKVVMKYRPSEIDILSLCESFLTAAREQNRFATLSLSFIELRDLHRNTNFASEHVPSTTKRPLACGMRLLISIVVVFGLHH</sequence>
<evidence type="ECO:0000313" key="2">
    <source>
        <dbReference type="WBParaSite" id="ACAC_0001015501-mRNA-1"/>
    </source>
</evidence>
<name>A0A0K0DGE4_ANGCA</name>
<proteinExistence type="predicted"/>
<reference evidence="1" key="1">
    <citation type="submission" date="2012-09" db="EMBL/GenBank/DDBJ databases">
        <authorList>
            <person name="Martin A.A."/>
        </authorList>
    </citation>
    <scope>NUCLEOTIDE SEQUENCE</scope>
</reference>
<dbReference type="Proteomes" id="UP000035642">
    <property type="component" value="Unassembled WGS sequence"/>
</dbReference>
<evidence type="ECO:0000313" key="1">
    <source>
        <dbReference type="Proteomes" id="UP000035642"/>
    </source>
</evidence>
<accession>A0A0K0DGE4</accession>
<protein>
    <submittedName>
        <fullName evidence="2">FERM domain-containing protein</fullName>
    </submittedName>
</protein>
<organism evidence="1 2">
    <name type="scientific">Angiostrongylus cantonensis</name>
    <name type="common">Rat lungworm</name>
    <dbReference type="NCBI Taxonomy" id="6313"/>
    <lineage>
        <taxon>Eukaryota</taxon>
        <taxon>Metazoa</taxon>
        <taxon>Ecdysozoa</taxon>
        <taxon>Nematoda</taxon>
        <taxon>Chromadorea</taxon>
        <taxon>Rhabditida</taxon>
        <taxon>Rhabditina</taxon>
        <taxon>Rhabditomorpha</taxon>
        <taxon>Strongyloidea</taxon>
        <taxon>Metastrongylidae</taxon>
        <taxon>Angiostrongylus</taxon>
    </lineage>
</organism>
<dbReference type="AlphaFoldDB" id="A0A0K0DGE4"/>
<reference evidence="2" key="2">
    <citation type="submission" date="2017-02" db="UniProtKB">
        <authorList>
            <consortium name="WormBaseParasite"/>
        </authorList>
    </citation>
    <scope>IDENTIFICATION</scope>
</reference>
<dbReference type="WBParaSite" id="ACAC_0001015501-mRNA-1">
    <property type="protein sequence ID" value="ACAC_0001015501-mRNA-1"/>
    <property type="gene ID" value="ACAC_0001015501"/>
</dbReference>